<reference evidence="1 2" key="1">
    <citation type="submission" date="2018-10" db="EMBL/GenBank/DDBJ databases">
        <title>Rhizobium etli, R. leguminosarum and a new Rhizobium genospecies from Phaseolus dumosus.</title>
        <authorList>
            <person name="Ramirez-Puebla S.T."/>
            <person name="Rogel-Hernandez M.A."/>
            <person name="Guerrero G."/>
            <person name="Ormeno-Orrillo E."/>
            <person name="Martinez-Romero J.C."/>
            <person name="Negrete-Yankelevich S."/>
            <person name="Martinez-Romero E."/>
        </authorList>
    </citation>
    <scope>NUCLEOTIDE SEQUENCE [LARGE SCALE GENOMIC DNA]</scope>
    <source>
        <strain evidence="1 2">CCGE525</strain>
        <plasmid evidence="2">prccge525a</plasmid>
    </source>
</reference>
<dbReference type="EMBL" id="CP032697">
    <property type="protein sequence ID" value="AYG64473.1"/>
    <property type="molecule type" value="Genomic_DNA"/>
</dbReference>
<name>A0A387G1P2_9HYPH</name>
<evidence type="ECO:0000313" key="2">
    <source>
        <dbReference type="Proteomes" id="UP000282195"/>
    </source>
</evidence>
<evidence type="ECO:0000313" key="1">
    <source>
        <dbReference type="EMBL" id="AYG64473.1"/>
    </source>
</evidence>
<sequence>MSKLKDGFHLYLKLLLGSYVLFMTCKDLIEVAVGVVRPLRWLSRVVCKDDIGVLFPGSITRLPRSGVSSFNL</sequence>
<dbReference type="AlphaFoldDB" id="A0A387G1P2"/>
<organism evidence="1 2">
    <name type="scientific">Rhizobium jaguaris</name>
    <dbReference type="NCBI Taxonomy" id="1312183"/>
    <lineage>
        <taxon>Bacteria</taxon>
        <taxon>Pseudomonadati</taxon>
        <taxon>Pseudomonadota</taxon>
        <taxon>Alphaproteobacteria</taxon>
        <taxon>Hyphomicrobiales</taxon>
        <taxon>Rhizobiaceae</taxon>
        <taxon>Rhizobium/Agrobacterium group</taxon>
        <taxon>Rhizobium</taxon>
    </lineage>
</organism>
<protein>
    <submittedName>
        <fullName evidence="1">Uncharacterized protein</fullName>
    </submittedName>
</protein>
<keyword evidence="2" id="KW-1185">Reference proteome</keyword>
<dbReference type="KEGG" id="rjg:CCGE525_37760"/>
<keyword evidence="1" id="KW-0614">Plasmid</keyword>
<proteinExistence type="predicted"/>
<dbReference type="Proteomes" id="UP000282195">
    <property type="component" value="Plasmid pRCCGE525a"/>
</dbReference>
<gene>
    <name evidence="1" type="ORF">CCGE525_37760</name>
</gene>
<geneLocation type="plasmid" evidence="2">
    <name>prccge525a</name>
</geneLocation>
<accession>A0A387G1P2</accession>